<protein>
    <submittedName>
        <fullName evidence="2">DUF4198 domain-containing protein</fullName>
    </submittedName>
</protein>
<proteinExistence type="predicted"/>
<reference evidence="2" key="1">
    <citation type="submission" date="2022-10" db="EMBL/GenBank/DDBJ databases">
        <title>Chitiniphilus purpureus sp. nov., a novel chitin-degrading bacterium isolated from crawfish pond sediment.</title>
        <authorList>
            <person name="Li K."/>
        </authorList>
    </citation>
    <scope>NUCLEOTIDE SEQUENCE</scope>
    <source>
        <strain evidence="2">CD1</strain>
    </source>
</reference>
<organism evidence="2 3">
    <name type="scientific">Chitiniphilus purpureus</name>
    <dbReference type="NCBI Taxonomy" id="2981137"/>
    <lineage>
        <taxon>Bacteria</taxon>
        <taxon>Pseudomonadati</taxon>
        <taxon>Pseudomonadota</taxon>
        <taxon>Betaproteobacteria</taxon>
        <taxon>Neisseriales</taxon>
        <taxon>Chitinibacteraceae</taxon>
        <taxon>Chitiniphilus</taxon>
    </lineage>
</organism>
<feature type="chain" id="PRO_5046643722" evidence="1">
    <location>
        <begin position="23"/>
        <end position="266"/>
    </location>
</feature>
<dbReference type="RefSeq" id="WP_263124167.1">
    <property type="nucleotide sequence ID" value="NZ_CP106753.1"/>
</dbReference>
<dbReference type="InterPro" id="IPR019613">
    <property type="entry name" value="DUF4198"/>
</dbReference>
<evidence type="ECO:0000313" key="2">
    <source>
        <dbReference type="EMBL" id="UXY14844.1"/>
    </source>
</evidence>
<dbReference type="EMBL" id="CP106753">
    <property type="protein sequence ID" value="UXY14844.1"/>
    <property type="molecule type" value="Genomic_DNA"/>
</dbReference>
<keyword evidence="1" id="KW-0732">Signal</keyword>
<evidence type="ECO:0000256" key="1">
    <source>
        <dbReference type="SAM" id="SignalP"/>
    </source>
</evidence>
<accession>A0ABY6DKH4</accession>
<dbReference type="Proteomes" id="UP001061302">
    <property type="component" value="Chromosome"/>
</dbReference>
<sequence length="266" mass="28807">MKHLARLAALAIAATLPLTAQAHHYWLLPSSTVLSSPQWITVDAAVSNDMFHFNHVPLGLEALNIVAPDGGKVAPENMAKGKLRSTFDAHLTQPGTYRIQLVRSGVRASWKVDGQPKRWNGSPEAFAKEVPADAAELQVGEFVSRLETFATVGSPSALKPAGQGLELVPLTHPNDLVAGESATFQMVVDGKPAAGVEVTVVRGQSRYRNQLEALKFTTDEAGKFSVTWPQPGMYWLDADLQDAKTSVKAARQRMLSYTVTLEVLPQ</sequence>
<dbReference type="Pfam" id="PF10670">
    <property type="entry name" value="DUF4198"/>
    <property type="match status" value="1"/>
</dbReference>
<keyword evidence="3" id="KW-1185">Reference proteome</keyword>
<gene>
    <name evidence="2" type="ORF">N8I74_16215</name>
</gene>
<evidence type="ECO:0000313" key="3">
    <source>
        <dbReference type="Proteomes" id="UP001061302"/>
    </source>
</evidence>
<name>A0ABY6DKH4_9NEIS</name>
<feature type="signal peptide" evidence="1">
    <location>
        <begin position="1"/>
        <end position="22"/>
    </location>
</feature>